<dbReference type="InterPro" id="IPR016161">
    <property type="entry name" value="Ald_DH/histidinol_DH"/>
</dbReference>
<comment type="similarity">
    <text evidence="1">Belongs to the aldehyde dehydrogenase family.</text>
</comment>
<dbReference type="GO" id="GO:0047533">
    <property type="term" value="F:2,5-dioxovalerate dehydrogenase (NADP+) activity"/>
    <property type="evidence" value="ECO:0007669"/>
    <property type="project" value="UniProtKB-EC"/>
</dbReference>
<name>A0A3G9G9F4_9NEIS</name>
<reference evidence="5" key="3">
    <citation type="journal article" date="2017" name="Plant Physiol. Biochem.">
        <title>Differential oxidative and antioxidative response of duckweed Lemna minor toward plant growth promoting/inhibiting bacteria.</title>
        <authorList>
            <person name="Ishizawa H."/>
            <person name="Kuroda M."/>
            <person name="Morikawa M."/>
            <person name="Ike M."/>
        </authorList>
    </citation>
    <scope>NUCLEOTIDE SEQUENCE [LARGE SCALE GENOMIC DNA]</scope>
    <source>
        <strain evidence="5">H3</strain>
    </source>
</reference>
<evidence type="ECO:0000313" key="4">
    <source>
        <dbReference type="EMBL" id="BBF84175.1"/>
    </source>
</evidence>
<gene>
    <name evidence="4" type="ORF">DLM_0514</name>
</gene>
<evidence type="ECO:0000256" key="1">
    <source>
        <dbReference type="ARBA" id="ARBA00009986"/>
    </source>
</evidence>
<proteinExistence type="inferred from homology"/>
<dbReference type="RefSeq" id="WP_089084936.1">
    <property type="nucleotide sequence ID" value="NZ_AP018823.1"/>
</dbReference>
<dbReference type="FunFam" id="3.40.309.10:FF:000009">
    <property type="entry name" value="Aldehyde dehydrogenase A"/>
    <property type="match status" value="1"/>
</dbReference>
<dbReference type="Pfam" id="PF00171">
    <property type="entry name" value="Aldedh"/>
    <property type="match status" value="1"/>
</dbReference>
<evidence type="ECO:0000313" key="5">
    <source>
        <dbReference type="Proteomes" id="UP000198290"/>
    </source>
</evidence>
<dbReference type="SUPFAM" id="SSF53720">
    <property type="entry name" value="ALDH-like"/>
    <property type="match status" value="1"/>
</dbReference>
<dbReference type="CDD" id="cd07103">
    <property type="entry name" value="ALDH_F5_SSADH_GabD"/>
    <property type="match status" value="1"/>
</dbReference>
<accession>A0A3G9G9F4</accession>
<dbReference type="InterPro" id="IPR016163">
    <property type="entry name" value="Ald_DH_C"/>
</dbReference>
<feature type="domain" description="Aldehyde dehydrogenase" evidence="3">
    <location>
        <begin position="24"/>
        <end position="476"/>
    </location>
</feature>
<dbReference type="EMBL" id="AP018823">
    <property type="protein sequence ID" value="BBF84175.1"/>
    <property type="molecule type" value="Genomic_DNA"/>
</dbReference>
<dbReference type="FunFam" id="3.40.605.10:FF:000007">
    <property type="entry name" value="NAD/NADP-dependent betaine aldehyde dehydrogenase"/>
    <property type="match status" value="1"/>
</dbReference>
<dbReference type="InterPro" id="IPR016162">
    <property type="entry name" value="Ald_DH_N"/>
</dbReference>
<sequence>MSSTPYLPLYLWIDGQKLAGGDRAHSEVINPLNGQVLARMPHATADDLQDALSSTARGFKTWRTVPAWQRAAVIERAVAWLRERRQQLESLLTLEVGKPNAEARMEVDLTLDSMTWCAEEAKRIYGRTLEPRLPHGRAVVSHEPIGPVAAFAPWNVPALLTGRKIAAALAAGCSMVIKPSEETPATCLLIAEAFAAAGLPAGVLNVVLGDPDFISRTLLASKIIRKVSFTGPEPVGRQLAKLAAENITPITMELGGHAPVIVCDDADIEAAVAASVSNKFFNAGASCIAPTRFYVQDAVYAQFVSAFVQGAKAIKLGDGFDPETTMGPLANARRLAAMERLISDAVTRGATLETGGYRIDREGYFWAPTVLTNVPEEAEIMNQEPFGPVATISRFEKLEDAIDQANRLPFGLGAYAFTRSLARANLLADRIESGMVGINTYYFGMPEGPFGGVKQSGYGSENGIEGISAYLLTKFVHMV</sequence>
<dbReference type="Gene3D" id="3.40.605.10">
    <property type="entry name" value="Aldehyde Dehydrogenase, Chain A, domain 1"/>
    <property type="match status" value="1"/>
</dbReference>
<protein>
    <submittedName>
        <fullName evidence="4">Ketoglutarate semialdehyde dehydrogenase</fullName>
        <ecNumber evidence="4">1.2.1.26</ecNumber>
    </submittedName>
</protein>
<evidence type="ECO:0000256" key="2">
    <source>
        <dbReference type="ARBA" id="ARBA00023002"/>
    </source>
</evidence>
<keyword evidence="2 4" id="KW-0560">Oxidoreductase</keyword>
<reference evidence="5" key="1">
    <citation type="journal article" date="2017" name="Biotechnol. Biofuels">
        <title>Evaluation of environmental bacterial communities as a factor affecting the growth of duckweed Lemna minor.</title>
        <authorList>
            <person name="Ishizawa H."/>
            <person name="Kuroda M."/>
            <person name="Morikawa M."/>
            <person name="Ike M."/>
        </authorList>
    </citation>
    <scope>NUCLEOTIDE SEQUENCE [LARGE SCALE GENOMIC DNA]</scope>
    <source>
        <strain evidence="5">H3</strain>
    </source>
</reference>
<organism evidence="4 5">
    <name type="scientific">Aquitalea magnusonii</name>
    <dbReference type="NCBI Taxonomy" id="332411"/>
    <lineage>
        <taxon>Bacteria</taxon>
        <taxon>Pseudomonadati</taxon>
        <taxon>Pseudomonadota</taxon>
        <taxon>Betaproteobacteria</taxon>
        <taxon>Neisseriales</taxon>
        <taxon>Chromobacteriaceae</taxon>
        <taxon>Aquitalea</taxon>
    </lineage>
</organism>
<evidence type="ECO:0000259" key="3">
    <source>
        <dbReference type="Pfam" id="PF00171"/>
    </source>
</evidence>
<dbReference type="Proteomes" id="UP000198290">
    <property type="component" value="Chromosome"/>
</dbReference>
<dbReference type="PANTHER" id="PTHR43353:SF5">
    <property type="entry name" value="SUCCINATE-SEMIALDEHYDE DEHYDROGENASE, MITOCHONDRIAL"/>
    <property type="match status" value="1"/>
</dbReference>
<dbReference type="InterPro" id="IPR015590">
    <property type="entry name" value="Aldehyde_DH_dom"/>
</dbReference>
<dbReference type="InterPro" id="IPR050740">
    <property type="entry name" value="Aldehyde_DH_Superfamily"/>
</dbReference>
<dbReference type="OrthoDB" id="6187633at2"/>
<reference evidence="4 5" key="2">
    <citation type="journal article" date="2017" name="Genome Announc.">
        <title>Draft genome sequence of Aquitalea magnusonii strain H3, a plant growth-promoting bacterium of duckweed Lemna minor.</title>
        <authorList>
            <person name="Ishizawa H."/>
            <person name="Kuroda M."/>
            <person name="Ike M."/>
        </authorList>
    </citation>
    <scope>NUCLEOTIDE SEQUENCE [LARGE SCALE GENOMIC DNA]</scope>
    <source>
        <strain evidence="4 5">H3</strain>
    </source>
</reference>
<dbReference type="PANTHER" id="PTHR43353">
    <property type="entry name" value="SUCCINATE-SEMIALDEHYDE DEHYDROGENASE, MITOCHONDRIAL"/>
    <property type="match status" value="1"/>
</dbReference>
<dbReference type="EC" id="1.2.1.26" evidence="4"/>
<dbReference type="KEGG" id="amah:DLM_0514"/>
<dbReference type="AlphaFoldDB" id="A0A3G9G9F4"/>
<keyword evidence="5" id="KW-1185">Reference proteome</keyword>
<dbReference type="Gene3D" id="3.40.309.10">
    <property type="entry name" value="Aldehyde Dehydrogenase, Chain A, domain 2"/>
    <property type="match status" value="1"/>
</dbReference>